<reference evidence="1 2" key="1">
    <citation type="journal article" date="2018" name="Sci. Rep.">
        <title>Genomic signatures of local adaptation to the degree of environmental predictability in rotifers.</title>
        <authorList>
            <person name="Franch-Gras L."/>
            <person name="Hahn C."/>
            <person name="Garcia-Roger E.M."/>
            <person name="Carmona M.J."/>
            <person name="Serra M."/>
            <person name="Gomez A."/>
        </authorList>
    </citation>
    <scope>NUCLEOTIDE SEQUENCE [LARGE SCALE GENOMIC DNA]</scope>
    <source>
        <strain evidence="1">HYR1</strain>
    </source>
</reference>
<sequence>MHRISQNHHITSIDQYKNLQITRTRGGLKLSDPLKSWSHLSVYNEFSFKVRTIKIDLALEFPISESFCTLLIRSVQKRTYKLFRIFSSFRICIEKYMLRGKRKRRSKKLKNCLKIADFSAKFDSKNFFFPFYSHQTLFLPQKNNFPNFIFNFFTLRKNSIKKRKKKSLLISILKTFLSIIAWKPLNENAFIACVDKPFHMSTTLYAKNISPSTKNGIIIYTVFVSRTRAYNREDVSYYTNVYISIQKRLSSEIRDKCINSYLSFRIS</sequence>
<evidence type="ECO:0000313" key="2">
    <source>
        <dbReference type="Proteomes" id="UP000276133"/>
    </source>
</evidence>
<dbReference type="AlphaFoldDB" id="A0A3M7SY22"/>
<proteinExistence type="predicted"/>
<comment type="caution">
    <text evidence="1">The sequence shown here is derived from an EMBL/GenBank/DDBJ whole genome shotgun (WGS) entry which is preliminary data.</text>
</comment>
<keyword evidence="2" id="KW-1185">Reference proteome</keyword>
<gene>
    <name evidence="1" type="ORF">BpHYR1_030770</name>
</gene>
<dbReference type="Proteomes" id="UP000276133">
    <property type="component" value="Unassembled WGS sequence"/>
</dbReference>
<accession>A0A3M7SY22</accession>
<evidence type="ECO:0000313" key="1">
    <source>
        <dbReference type="EMBL" id="RNA40617.1"/>
    </source>
</evidence>
<dbReference type="EMBL" id="REGN01000622">
    <property type="protein sequence ID" value="RNA40617.1"/>
    <property type="molecule type" value="Genomic_DNA"/>
</dbReference>
<organism evidence="1 2">
    <name type="scientific">Brachionus plicatilis</name>
    <name type="common">Marine rotifer</name>
    <name type="synonym">Brachionus muelleri</name>
    <dbReference type="NCBI Taxonomy" id="10195"/>
    <lineage>
        <taxon>Eukaryota</taxon>
        <taxon>Metazoa</taxon>
        <taxon>Spiralia</taxon>
        <taxon>Gnathifera</taxon>
        <taxon>Rotifera</taxon>
        <taxon>Eurotatoria</taxon>
        <taxon>Monogononta</taxon>
        <taxon>Pseudotrocha</taxon>
        <taxon>Ploima</taxon>
        <taxon>Brachionidae</taxon>
        <taxon>Brachionus</taxon>
    </lineage>
</organism>
<name>A0A3M7SY22_BRAPC</name>
<protein>
    <submittedName>
        <fullName evidence="1">Uncharacterized protein</fullName>
    </submittedName>
</protein>